<protein>
    <recommendedName>
        <fullName evidence="3">Reverse transcriptase zinc-binding domain-containing protein</fullName>
    </recommendedName>
</protein>
<organism evidence="1 2">
    <name type="scientific">Aegilops tauschii subsp. strangulata</name>
    <name type="common">Goatgrass</name>
    <dbReference type="NCBI Taxonomy" id="200361"/>
    <lineage>
        <taxon>Eukaryota</taxon>
        <taxon>Viridiplantae</taxon>
        <taxon>Streptophyta</taxon>
        <taxon>Embryophyta</taxon>
        <taxon>Tracheophyta</taxon>
        <taxon>Spermatophyta</taxon>
        <taxon>Magnoliopsida</taxon>
        <taxon>Liliopsida</taxon>
        <taxon>Poales</taxon>
        <taxon>Poaceae</taxon>
        <taxon>BOP clade</taxon>
        <taxon>Pooideae</taxon>
        <taxon>Triticodae</taxon>
        <taxon>Triticeae</taxon>
        <taxon>Triticinae</taxon>
        <taxon>Aegilops</taxon>
    </lineage>
</organism>
<reference evidence="1" key="5">
    <citation type="journal article" date="2021" name="G3 (Bethesda)">
        <title>Aegilops tauschii genome assembly Aet v5.0 features greater sequence contiguity and improved annotation.</title>
        <authorList>
            <person name="Wang L."/>
            <person name="Zhu T."/>
            <person name="Rodriguez J.C."/>
            <person name="Deal K.R."/>
            <person name="Dubcovsky J."/>
            <person name="McGuire P.E."/>
            <person name="Lux T."/>
            <person name="Spannagl M."/>
            <person name="Mayer K.F.X."/>
            <person name="Baldrich P."/>
            <person name="Meyers B.C."/>
            <person name="Huo N."/>
            <person name="Gu Y.Q."/>
            <person name="Zhou H."/>
            <person name="Devos K.M."/>
            <person name="Bennetzen J.L."/>
            <person name="Unver T."/>
            <person name="Budak H."/>
            <person name="Gulick P.J."/>
            <person name="Galiba G."/>
            <person name="Kalapos B."/>
            <person name="Nelson D.R."/>
            <person name="Li P."/>
            <person name="You F.M."/>
            <person name="Luo M.C."/>
            <person name="Dvorak J."/>
        </authorList>
    </citation>
    <scope>NUCLEOTIDE SEQUENCE [LARGE SCALE GENOMIC DNA]</scope>
    <source>
        <strain evidence="1">cv. AL8/78</strain>
    </source>
</reference>
<reference evidence="1" key="3">
    <citation type="journal article" date="2017" name="Nature">
        <title>Genome sequence of the progenitor of the wheat D genome Aegilops tauschii.</title>
        <authorList>
            <person name="Luo M.C."/>
            <person name="Gu Y.Q."/>
            <person name="Puiu D."/>
            <person name="Wang H."/>
            <person name="Twardziok S.O."/>
            <person name="Deal K.R."/>
            <person name="Huo N."/>
            <person name="Zhu T."/>
            <person name="Wang L."/>
            <person name="Wang Y."/>
            <person name="McGuire P.E."/>
            <person name="Liu S."/>
            <person name="Long H."/>
            <person name="Ramasamy R.K."/>
            <person name="Rodriguez J.C."/>
            <person name="Van S.L."/>
            <person name="Yuan L."/>
            <person name="Wang Z."/>
            <person name="Xia Z."/>
            <person name="Xiao L."/>
            <person name="Anderson O.D."/>
            <person name="Ouyang S."/>
            <person name="Liang Y."/>
            <person name="Zimin A.V."/>
            <person name="Pertea G."/>
            <person name="Qi P."/>
            <person name="Bennetzen J.L."/>
            <person name="Dai X."/>
            <person name="Dawson M.W."/>
            <person name="Muller H.G."/>
            <person name="Kugler K."/>
            <person name="Rivarola-Duarte L."/>
            <person name="Spannagl M."/>
            <person name="Mayer K.F.X."/>
            <person name="Lu F.H."/>
            <person name="Bevan M.W."/>
            <person name="Leroy P."/>
            <person name="Li P."/>
            <person name="You F.M."/>
            <person name="Sun Q."/>
            <person name="Liu Z."/>
            <person name="Lyons E."/>
            <person name="Wicker T."/>
            <person name="Salzberg S.L."/>
            <person name="Devos K.M."/>
            <person name="Dvorak J."/>
        </authorList>
    </citation>
    <scope>NUCLEOTIDE SEQUENCE [LARGE SCALE GENOMIC DNA]</scope>
    <source>
        <strain evidence="1">cv. AL8/78</strain>
    </source>
</reference>
<evidence type="ECO:0008006" key="3">
    <source>
        <dbReference type="Google" id="ProtNLM"/>
    </source>
</evidence>
<dbReference type="Proteomes" id="UP000015105">
    <property type="component" value="Chromosome 1D"/>
</dbReference>
<sequence length="44" mass="5365">VTVRPNDSPFWKGLMRVKETFFQRVKFIVGDGTSTRFWEDTWLW</sequence>
<name>A0A452ZV68_AEGTS</name>
<evidence type="ECO:0000313" key="2">
    <source>
        <dbReference type="Proteomes" id="UP000015105"/>
    </source>
</evidence>
<dbReference type="AlphaFoldDB" id="A0A452ZV68"/>
<proteinExistence type="predicted"/>
<reference evidence="2" key="1">
    <citation type="journal article" date="2014" name="Science">
        <title>Ancient hybridizations among the ancestral genomes of bread wheat.</title>
        <authorList>
            <consortium name="International Wheat Genome Sequencing Consortium,"/>
            <person name="Marcussen T."/>
            <person name="Sandve S.R."/>
            <person name="Heier L."/>
            <person name="Spannagl M."/>
            <person name="Pfeifer M."/>
            <person name="Jakobsen K.S."/>
            <person name="Wulff B.B."/>
            <person name="Steuernagel B."/>
            <person name="Mayer K.F."/>
            <person name="Olsen O.A."/>
        </authorList>
    </citation>
    <scope>NUCLEOTIDE SEQUENCE [LARGE SCALE GENOMIC DNA]</scope>
    <source>
        <strain evidence="2">cv. AL8/78</strain>
    </source>
</reference>
<evidence type="ECO:0000313" key="1">
    <source>
        <dbReference type="EnsemblPlants" id="AET1Gv20934100.1"/>
    </source>
</evidence>
<dbReference type="Gramene" id="AET1Gv20934100.1">
    <property type="protein sequence ID" value="AET1Gv20934100.1"/>
    <property type="gene ID" value="AET1Gv20934100"/>
</dbReference>
<keyword evidence="2" id="KW-1185">Reference proteome</keyword>
<reference evidence="1" key="4">
    <citation type="submission" date="2019-03" db="UniProtKB">
        <authorList>
            <consortium name="EnsemblPlants"/>
        </authorList>
    </citation>
    <scope>IDENTIFICATION</scope>
</reference>
<reference evidence="2" key="2">
    <citation type="journal article" date="2017" name="Nat. Plants">
        <title>The Aegilops tauschii genome reveals multiple impacts of transposons.</title>
        <authorList>
            <person name="Zhao G."/>
            <person name="Zou C."/>
            <person name="Li K."/>
            <person name="Wang K."/>
            <person name="Li T."/>
            <person name="Gao L."/>
            <person name="Zhang X."/>
            <person name="Wang H."/>
            <person name="Yang Z."/>
            <person name="Liu X."/>
            <person name="Jiang W."/>
            <person name="Mao L."/>
            <person name="Kong X."/>
            <person name="Jiao Y."/>
            <person name="Jia J."/>
        </authorList>
    </citation>
    <scope>NUCLEOTIDE SEQUENCE [LARGE SCALE GENOMIC DNA]</scope>
    <source>
        <strain evidence="2">cv. AL8/78</strain>
    </source>
</reference>
<dbReference type="STRING" id="200361.A0A452ZV68"/>
<accession>A0A452ZV68</accession>
<dbReference type="EnsemblPlants" id="AET1Gv20934100.1">
    <property type="protein sequence ID" value="AET1Gv20934100.1"/>
    <property type="gene ID" value="AET1Gv20934100"/>
</dbReference>